<feature type="compositionally biased region" description="Low complexity" evidence="4">
    <location>
        <begin position="580"/>
        <end position="591"/>
    </location>
</feature>
<protein>
    <submittedName>
        <fullName evidence="6">Alpha-protein kinase 1</fullName>
    </submittedName>
</protein>
<dbReference type="GO" id="GO:0005524">
    <property type="term" value="F:ATP binding"/>
    <property type="evidence" value="ECO:0007669"/>
    <property type="project" value="InterPro"/>
</dbReference>
<keyword evidence="2" id="KW-0808">Transferase</keyword>
<evidence type="ECO:0000256" key="2">
    <source>
        <dbReference type="ARBA" id="ARBA00022679"/>
    </source>
</evidence>
<dbReference type="InterPro" id="IPR011009">
    <property type="entry name" value="Kinase-like_dom_sf"/>
</dbReference>
<keyword evidence="7" id="KW-1185">Reference proteome</keyword>
<comment type="caution">
    <text evidence="6">The sequence shown here is derived from an EMBL/GenBank/DDBJ whole genome shotgun (WGS) entry which is preliminary data.</text>
</comment>
<dbReference type="SUPFAM" id="SSF56112">
    <property type="entry name" value="Protein kinase-like (PK-like)"/>
    <property type="match status" value="1"/>
</dbReference>
<feature type="compositionally biased region" description="Basic and acidic residues" evidence="4">
    <location>
        <begin position="618"/>
        <end position="631"/>
    </location>
</feature>
<dbReference type="GO" id="GO:0005929">
    <property type="term" value="C:cilium"/>
    <property type="evidence" value="ECO:0007669"/>
    <property type="project" value="TreeGrafter"/>
</dbReference>
<dbReference type="GO" id="GO:0002753">
    <property type="term" value="P:cytoplasmic pattern recognition receptor signaling pathway"/>
    <property type="evidence" value="ECO:0007669"/>
    <property type="project" value="TreeGrafter"/>
</dbReference>
<evidence type="ECO:0000313" key="7">
    <source>
        <dbReference type="Proteomes" id="UP000324632"/>
    </source>
</evidence>
<proteinExistence type="predicted"/>
<dbReference type="InterPro" id="IPR004166">
    <property type="entry name" value="a-kinase_dom"/>
</dbReference>
<sequence>MRRHLSSKQFCKALKDFQRKGGLPDFSFYCGLLCQSSSVCKHITECLLHVRQCRMSEHQVTPLLHECLLCAIGGPTEAAPELVHPSGFFPDDLSALLQEAADRKWPFVEEKWQYKQPVTSEDKINSSDLIRRHLPRLLIFLRDSIVADEPEWAVAVVFLVDRLLYWMDSSHVLLKIAKALHKRYPAIPIAPQVIIRQARVYLNSGKLQKAEVILSRLINRNASTGSWTYVRVSEQTLVQAVSLQVRGQVLHKLGLWIDAFELIWASLVGFYALPEPDRKGIGTSLGLLAQILISMNDQDFDTLRKKPHIDLSFLGEHHHHRLLSAARAAQMAVVYSQYGSLYVLTNVVAQGTCLLSYSFSDKRSTEDQNRYLTLAKEAFEIGLLTNTSDTVTSKLELHTLLKASYCLTLTHRWMTGQSETVTTAMSVCHEALTLFFEYSSSADFSLCTDIIAQIQRIKSLLNVKSFSNSDPHSFVPDTYRSVEFGPVRFAVGDFATLIDSFGKHHRSVCETFEMSALRTREDPALTGCITAFQIDTERSENTDHQQEMLDGCPERTSPNQDGNDGFMEQSLRGKSSHMFSSRQDSSGSGSSFVLVNSNCDTEISDDERSASAGPSKPNVDEQKTRNTKGFQRERNLCTTEDETGMGSFTNNRNDIGKSLRVRASGSSGSSLDSSYEHIPVQPQSSIETVEDILDLSQFDCNVTSLSVTNQDAKVKTKDGSVSSYSLADSFGSRSSWEKLSVSPVTNMSEFPQRNHSRQRSSQNVLKVQERVKATISSALSSTETNPFEELGFENLAVPDHHQEKHRRFGTISESCHQCFEDCTMGSDVLTEQDYRCLFAGVCHGCLRRRLPNKPLKSLDSRRHNRAYDAVILKYSKASDVWTALESSVFIGERTGDCGTQRRAVEVLYLHQEQLLSRYVGKEYLKEKGLHAHLHDVERQMSAQHYVTEFNKRLYDSNITAQIFFIPSEVLLILERGRIETCLSAEPYMSGDFSKLTNNTKRTKTEHAATKYGIAFGHFTYEFSNHEEVVVDLQGWVTSNGKGLTYLTDPQIHSLRKPRSSNFQQTGINNFLKYQHGDECNEICRAAGLNTINTVKSCV</sequence>
<dbReference type="Proteomes" id="UP000324632">
    <property type="component" value="Chromosome 3"/>
</dbReference>
<accession>A0A5A9PSE2</accession>
<dbReference type="InterPro" id="IPR043529">
    <property type="entry name" value="ALPK1"/>
</dbReference>
<name>A0A5A9PSE2_9TELE</name>
<feature type="compositionally biased region" description="Basic and acidic residues" evidence="4">
    <location>
        <begin position="537"/>
        <end position="547"/>
    </location>
</feature>
<evidence type="ECO:0000256" key="4">
    <source>
        <dbReference type="SAM" id="MobiDB-lite"/>
    </source>
</evidence>
<feature type="region of interest" description="Disordered" evidence="4">
    <location>
        <begin position="537"/>
        <end position="631"/>
    </location>
</feature>
<dbReference type="Pfam" id="PF02816">
    <property type="entry name" value="Alpha_kinase"/>
    <property type="match status" value="1"/>
</dbReference>
<dbReference type="EMBL" id="SOYY01000003">
    <property type="protein sequence ID" value="KAA0723961.1"/>
    <property type="molecule type" value="Genomic_DNA"/>
</dbReference>
<reference evidence="6 7" key="1">
    <citation type="journal article" date="2019" name="Mol. Ecol. Resour.">
        <title>Chromosome-level genome assembly of Triplophysa tibetana, a fish adapted to the harsh high-altitude environment of the Tibetan Plateau.</title>
        <authorList>
            <person name="Yang X."/>
            <person name="Liu H."/>
            <person name="Ma Z."/>
            <person name="Zou Y."/>
            <person name="Zou M."/>
            <person name="Mao Y."/>
            <person name="Li X."/>
            <person name="Wang H."/>
            <person name="Chen T."/>
            <person name="Wang W."/>
            <person name="Yang R."/>
        </authorList>
    </citation>
    <scope>NUCLEOTIDE SEQUENCE [LARGE SCALE GENOMIC DNA]</scope>
    <source>
        <strain evidence="6">TTIB1903HZAU</strain>
        <tissue evidence="6">Muscle</tissue>
    </source>
</reference>
<keyword evidence="3 6" id="KW-0418">Kinase</keyword>
<dbReference type="PANTHER" id="PTHR46747:SF1">
    <property type="entry name" value="ALPHA-PROTEIN KINASE 1"/>
    <property type="match status" value="1"/>
</dbReference>
<dbReference type="GO" id="GO:0048029">
    <property type="term" value="F:monosaccharide binding"/>
    <property type="evidence" value="ECO:0007669"/>
    <property type="project" value="TreeGrafter"/>
</dbReference>
<evidence type="ECO:0000259" key="5">
    <source>
        <dbReference type="PROSITE" id="PS51158"/>
    </source>
</evidence>
<dbReference type="GO" id="GO:0004674">
    <property type="term" value="F:protein serine/threonine kinase activity"/>
    <property type="evidence" value="ECO:0007669"/>
    <property type="project" value="UniProtKB-KW"/>
</dbReference>
<dbReference type="AlphaFoldDB" id="A0A5A9PSE2"/>
<dbReference type="Gene3D" id="3.30.200.20">
    <property type="entry name" value="Phosphorylase Kinase, domain 1"/>
    <property type="match status" value="1"/>
</dbReference>
<evidence type="ECO:0000313" key="6">
    <source>
        <dbReference type="EMBL" id="KAA0723961.1"/>
    </source>
</evidence>
<evidence type="ECO:0000256" key="1">
    <source>
        <dbReference type="ARBA" id="ARBA00022527"/>
    </source>
</evidence>
<feature type="domain" description="Alpha-type protein kinase" evidence="5">
    <location>
        <begin position="873"/>
        <end position="1091"/>
    </location>
</feature>
<dbReference type="PROSITE" id="PS51158">
    <property type="entry name" value="ALPHA_KINASE"/>
    <property type="match status" value="1"/>
</dbReference>
<dbReference type="GO" id="GO:0045087">
    <property type="term" value="P:innate immune response"/>
    <property type="evidence" value="ECO:0007669"/>
    <property type="project" value="TreeGrafter"/>
</dbReference>
<organism evidence="6 7">
    <name type="scientific">Triplophysa tibetana</name>
    <dbReference type="NCBI Taxonomy" id="1572043"/>
    <lineage>
        <taxon>Eukaryota</taxon>
        <taxon>Metazoa</taxon>
        <taxon>Chordata</taxon>
        <taxon>Craniata</taxon>
        <taxon>Vertebrata</taxon>
        <taxon>Euteleostomi</taxon>
        <taxon>Actinopterygii</taxon>
        <taxon>Neopterygii</taxon>
        <taxon>Teleostei</taxon>
        <taxon>Ostariophysi</taxon>
        <taxon>Cypriniformes</taxon>
        <taxon>Nemacheilidae</taxon>
        <taxon>Triplophysa</taxon>
    </lineage>
</organism>
<gene>
    <name evidence="6" type="ORF">E1301_Tti015350</name>
</gene>
<keyword evidence="1" id="KW-0723">Serine/threonine-protein kinase</keyword>
<dbReference type="PANTHER" id="PTHR46747">
    <property type="entry name" value="ALPHA-PROTEIN KINASE 1"/>
    <property type="match status" value="1"/>
</dbReference>
<dbReference type="SMART" id="SM00811">
    <property type="entry name" value="Alpha_kinase"/>
    <property type="match status" value="1"/>
</dbReference>
<dbReference type="Gene3D" id="3.20.200.10">
    <property type="entry name" value="MHCK/EF2 kinase"/>
    <property type="match status" value="1"/>
</dbReference>
<evidence type="ECO:0000256" key="3">
    <source>
        <dbReference type="ARBA" id="ARBA00022777"/>
    </source>
</evidence>